<dbReference type="InterPro" id="IPR050738">
    <property type="entry name" value="Sulfatase"/>
</dbReference>
<keyword evidence="4" id="KW-0106">Calcium</keyword>
<dbReference type="InterPro" id="IPR006311">
    <property type="entry name" value="TAT_signal"/>
</dbReference>
<evidence type="ECO:0000256" key="1">
    <source>
        <dbReference type="ARBA" id="ARBA00008779"/>
    </source>
</evidence>
<keyword evidence="3" id="KW-0378">Hydrolase</keyword>
<dbReference type="InterPro" id="IPR017850">
    <property type="entry name" value="Alkaline_phosphatase_core_sf"/>
</dbReference>
<dbReference type="Proteomes" id="UP000466683">
    <property type="component" value="Chromosome"/>
</dbReference>
<sequence length="869" mass="96051">MHWDTTFVDCYQFCGDLSGQRGQIVLSVAHMESNNDDITETDKRGKLSRRSMLGGIAAAGVGAAAVGALAGCDDTDKAGSKPGASGHAGPPDYGTGINEGFDGKIELDVRDSKPDWKPFELKHAPEGAPNVLVVLFDDTGMASWSPYGGRINMPTLQKLADNGLTYSQWHTTALCSPTRSCLLTGRNHHVNRFASITEGSDGFPGAAARLPAQCATVGQVLQDNGYSTFWVGKDHNVPEEDVSSGGSKSEWPLQKGFDRFYGFLGGETNQWYPDLSEDNRFIDQPYPPEQGYHLSKDLADQAIRMLRDQRSSNPSKPWYMWFCPGANHAPHHSPEEYSAKYKGKFDDGYEAYREWVLNRMIDKGIMPKGTELTPINPLPEDVASEADAVRPWDSLSPDEKKLFSRMAEVFAGFSEYTDAQVGRVVDYLEQTGQLDNTVIFYCADNGASGEGSPNGSVNENKFFNGYPDDLAENMKMLDKLGTPDTYNHYPTGWAVAFSTPFQMFKRYSQFSGGTCDPMVIHWPKGIKAKGEVRHQYHHATDVVPTILDVAGIEMPEEYRGIKQYPLNGVSMRYSFDGADAPTTKKRQYYAMLGTRGIWQDGWKASALHAPISGKGHFDQDKWELFHVDEDRSEAKNVADQNPEKLKELIDAWNEEAKNNYVLPLDDRAAVEMITIERPQFEPPRNRYLYYPDTAPVPEGVAANIRGRSYKIIADVDMTKDAQGVLFAHGSRFGGHALFIKDNKLHYVYNFLGIKPEQVFVSGPLPEGKHALGMEFIREKKGEHGESLGTTILYVDGKEAAKGPMRAQIGKFTLAGDGLCVGFDSGDNVSSLYQNPGRFTGGTIKGVAVDVSEEKYVDLDKEAQAAFATD</sequence>
<dbReference type="Gene3D" id="3.30.1120.10">
    <property type="match status" value="1"/>
</dbReference>
<dbReference type="Gene3D" id="3.40.720.10">
    <property type="entry name" value="Alkaline Phosphatase, subunit A"/>
    <property type="match status" value="1"/>
</dbReference>
<comment type="similarity">
    <text evidence="1">Belongs to the sulfatase family.</text>
</comment>
<evidence type="ECO:0000256" key="4">
    <source>
        <dbReference type="ARBA" id="ARBA00022837"/>
    </source>
</evidence>
<dbReference type="PROSITE" id="PS51318">
    <property type="entry name" value="TAT"/>
    <property type="match status" value="1"/>
</dbReference>
<organism evidence="7 8">
    <name type="scientific">Mycolicibacterium boenickei</name>
    <dbReference type="NCBI Taxonomy" id="146017"/>
    <lineage>
        <taxon>Bacteria</taxon>
        <taxon>Bacillati</taxon>
        <taxon>Actinomycetota</taxon>
        <taxon>Actinomycetes</taxon>
        <taxon>Mycobacteriales</taxon>
        <taxon>Mycobacteriaceae</taxon>
        <taxon>Mycolicibacterium</taxon>
    </lineage>
</organism>
<dbReference type="PANTHER" id="PTHR42693:SF43">
    <property type="entry name" value="BLL2667 PROTEIN"/>
    <property type="match status" value="1"/>
</dbReference>
<accession>A0ABM7ITK2</accession>
<keyword evidence="8" id="KW-1185">Reference proteome</keyword>
<feature type="domain" description="Sulfatase N-terminal" evidence="6">
    <location>
        <begin position="129"/>
        <end position="552"/>
    </location>
</feature>
<evidence type="ECO:0000256" key="5">
    <source>
        <dbReference type="SAM" id="MobiDB-lite"/>
    </source>
</evidence>
<dbReference type="PANTHER" id="PTHR42693">
    <property type="entry name" value="ARYLSULFATASE FAMILY MEMBER"/>
    <property type="match status" value="1"/>
</dbReference>
<dbReference type="InterPro" id="IPR024607">
    <property type="entry name" value="Sulfatase_CS"/>
</dbReference>
<name>A0ABM7ITK2_9MYCO</name>
<gene>
    <name evidence="7" type="ORF">MBOE_17910</name>
</gene>
<reference evidence="7 8" key="1">
    <citation type="journal article" date="2019" name="Emerg. Microbes Infect.">
        <title>Comprehensive subspecies identification of 175 nontuberculous mycobacteria species based on 7547 genomic profiles.</title>
        <authorList>
            <person name="Matsumoto Y."/>
            <person name="Kinjo T."/>
            <person name="Motooka D."/>
            <person name="Nabeya D."/>
            <person name="Jung N."/>
            <person name="Uechi K."/>
            <person name="Horii T."/>
            <person name="Iida T."/>
            <person name="Fujita J."/>
            <person name="Nakamura S."/>
        </authorList>
    </citation>
    <scope>NUCLEOTIDE SEQUENCE [LARGE SCALE GENOMIC DNA]</scope>
    <source>
        <strain evidence="7 8">JCM 15653</strain>
    </source>
</reference>
<dbReference type="SUPFAM" id="SSF53649">
    <property type="entry name" value="Alkaline phosphatase-like"/>
    <property type="match status" value="1"/>
</dbReference>
<evidence type="ECO:0000259" key="6">
    <source>
        <dbReference type="Pfam" id="PF00884"/>
    </source>
</evidence>
<proteinExistence type="inferred from homology"/>
<protein>
    <submittedName>
        <fullName evidence="7">Arylsulfatase AtsA</fullName>
    </submittedName>
</protein>
<dbReference type="PROSITE" id="PS00523">
    <property type="entry name" value="SULFATASE_1"/>
    <property type="match status" value="1"/>
</dbReference>
<evidence type="ECO:0000256" key="3">
    <source>
        <dbReference type="ARBA" id="ARBA00022801"/>
    </source>
</evidence>
<evidence type="ECO:0000313" key="7">
    <source>
        <dbReference type="EMBL" id="BBX90142.1"/>
    </source>
</evidence>
<feature type="region of interest" description="Disordered" evidence="5">
    <location>
        <begin position="77"/>
        <end position="97"/>
    </location>
</feature>
<evidence type="ECO:0000256" key="2">
    <source>
        <dbReference type="ARBA" id="ARBA00022723"/>
    </source>
</evidence>
<dbReference type="InterPro" id="IPR000917">
    <property type="entry name" value="Sulfatase_N"/>
</dbReference>
<dbReference type="CDD" id="cd16025">
    <property type="entry name" value="PAS_like"/>
    <property type="match status" value="1"/>
</dbReference>
<dbReference type="EMBL" id="AP022579">
    <property type="protein sequence ID" value="BBX90142.1"/>
    <property type="molecule type" value="Genomic_DNA"/>
</dbReference>
<evidence type="ECO:0000313" key="8">
    <source>
        <dbReference type="Proteomes" id="UP000466683"/>
    </source>
</evidence>
<keyword evidence="2" id="KW-0479">Metal-binding</keyword>
<dbReference type="Pfam" id="PF00884">
    <property type="entry name" value="Sulfatase"/>
    <property type="match status" value="1"/>
</dbReference>